<dbReference type="GO" id="GO:0005576">
    <property type="term" value="C:extracellular region"/>
    <property type="evidence" value="ECO:0007669"/>
    <property type="project" value="UniProtKB-SubCell"/>
</dbReference>
<dbReference type="Gene3D" id="3.40.50.200">
    <property type="entry name" value="Peptidase S8/S53 domain"/>
    <property type="match status" value="2"/>
</dbReference>
<sequence length="523" mass="56024">SSTSLNQQVHIVYMGDRHHDNTKLITDSHHDLLATVVGSKELASELMVYSYKHGLSGLAAKLTESQTQQLSGLGPVPSHWNGVCESGDNFNATIHCNRKIIGARWFLYGLLVEYAKPLDKEFHSPRDAHGHGTHTSSTAAGSFVANISYKGLGLGTIRGSAPNARLAIYKVCWNVLGGKCSTADMLKAFDEAIHDGVDVLSLSLVNSVPLFSDVDEHDGIATGSFHAVANRITVVCAVGNSGPSAQTVVNTVPWIITVAASTMDREFSTSITLGNNKTFLGQRLDLQASYTHSLKGLPLEGGSTTKPILLCFTTMGRRAITNASAIVKEAGGVGLIIAKNPSGALSPCNEDFPCIEVDYEIGTQILFYIRSTKYPLVKLSPPKTIVGKPLSAKVAYFSSRGPNSITPASLKALWFLSRHPNWSPVAIKSALVTTAWRKGPSGLPIFAEGSPQKLANPFDFGRGLVNPNGAVDPGLVYDMGAADYMEYLYARGYNNSAISRLIGKNTTCPVKKPSISLTLTYLL</sequence>
<dbReference type="InterPro" id="IPR000209">
    <property type="entry name" value="Peptidase_S8/S53_dom"/>
</dbReference>
<accession>A0A540MJK4</accession>
<dbReference type="GO" id="GO:0006508">
    <property type="term" value="P:proteolysis"/>
    <property type="evidence" value="ECO:0007669"/>
    <property type="project" value="UniProtKB-KW"/>
</dbReference>
<dbReference type="STRING" id="106549.A0A540MJK4"/>
<comment type="similarity">
    <text evidence="2 7">Belongs to the peptidase S8 family.</text>
</comment>
<dbReference type="InterPro" id="IPR045051">
    <property type="entry name" value="SBT"/>
</dbReference>
<evidence type="ECO:0000256" key="5">
    <source>
        <dbReference type="ARBA" id="ARBA00022801"/>
    </source>
</evidence>
<gene>
    <name evidence="10" type="ORF">C1H46_015447</name>
</gene>
<dbReference type="Proteomes" id="UP000315295">
    <property type="component" value="Unassembled WGS sequence"/>
</dbReference>
<feature type="domain" description="Inhibitor I9" evidence="9">
    <location>
        <begin position="9"/>
        <end position="71"/>
    </location>
</feature>
<evidence type="ECO:0000313" key="11">
    <source>
        <dbReference type="Proteomes" id="UP000315295"/>
    </source>
</evidence>
<keyword evidence="5" id="KW-0378">Hydrolase</keyword>
<comment type="subcellular location">
    <subcellularLocation>
        <location evidence="1">Secreted</location>
    </subcellularLocation>
</comment>
<evidence type="ECO:0000256" key="4">
    <source>
        <dbReference type="ARBA" id="ARBA00022729"/>
    </source>
</evidence>
<evidence type="ECO:0000313" key="10">
    <source>
        <dbReference type="EMBL" id="TQD98977.1"/>
    </source>
</evidence>
<dbReference type="PROSITE" id="PS51892">
    <property type="entry name" value="SUBTILASE"/>
    <property type="match status" value="1"/>
</dbReference>
<organism evidence="10 11">
    <name type="scientific">Malus baccata</name>
    <name type="common">Siberian crab apple</name>
    <name type="synonym">Pyrus baccata</name>
    <dbReference type="NCBI Taxonomy" id="106549"/>
    <lineage>
        <taxon>Eukaryota</taxon>
        <taxon>Viridiplantae</taxon>
        <taxon>Streptophyta</taxon>
        <taxon>Embryophyta</taxon>
        <taxon>Tracheophyta</taxon>
        <taxon>Spermatophyta</taxon>
        <taxon>Magnoliopsida</taxon>
        <taxon>eudicotyledons</taxon>
        <taxon>Gunneridae</taxon>
        <taxon>Pentapetalae</taxon>
        <taxon>rosids</taxon>
        <taxon>fabids</taxon>
        <taxon>Rosales</taxon>
        <taxon>Rosaceae</taxon>
        <taxon>Amygdaloideae</taxon>
        <taxon>Maleae</taxon>
        <taxon>Malus</taxon>
    </lineage>
</organism>
<protein>
    <recommendedName>
        <fullName evidence="12">Peptidase S8/S53 domain-containing protein</fullName>
    </recommendedName>
</protein>
<dbReference type="SUPFAM" id="SSF52743">
    <property type="entry name" value="Subtilisin-like"/>
    <property type="match status" value="1"/>
</dbReference>
<dbReference type="CDD" id="cd02120">
    <property type="entry name" value="PA_subtilisin_like"/>
    <property type="match status" value="1"/>
</dbReference>
<dbReference type="Gene3D" id="3.50.30.30">
    <property type="match status" value="1"/>
</dbReference>
<evidence type="ECO:0008006" key="12">
    <source>
        <dbReference type="Google" id="ProtNLM"/>
    </source>
</evidence>
<comment type="caution">
    <text evidence="10">The sequence shown here is derived from an EMBL/GenBank/DDBJ whole genome shotgun (WGS) entry which is preliminary data.</text>
</comment>
<dbReference type="GO" id="GO:0004252">
    <property type="term" value="F:serine-type endopeptidase activity"/>
    <property type="evidence" value="ECO:0007669"/>
    <property type="project" value="InterPro"/>
</dbReference>
<keyword evidence="4" id="KW-0732">Signal</keyword>
<evidence type="ECO:0000256" key="6">
    <source>
        <dbReference type="ARBA" id="ARBA00022825"/>
    </source>
</evidence>
<dbReference type="InterPro" id="IPR010259">
    <property type="entry name" value="S8pro/Inhibitor_I9"/>
</dbReference>
<dbReference type="PANTHER" id="PTHR10795">
    <property type="entry name" value="PROPROTEIN CONVERTASE SUBTILISIN/KEXIN"/>
    <property type="match status" value="1"/>
</dbReference>
<dbReference type="FunFam" id="3.30.70.80:FF:000002">
    <property type="entry name" value="Subtilisin-like protease SBT5.3"/>
    <property type="match status" value="1"/>
</dbReference>
<dbReference type="AlphaFoldDB" id="A0A540MJK4"/>
<keyword evidence="11" id="KW-1185">Reference proteome</keyword>
<dbReference type="Pfam" id="PF05922">
    <property type="entry name" value="Inhibitor_I9"/>
    <property type="match status" value="1"/>
</dbReference>
<evidence type="ECO:0000256" key="1">
    <source>
        <dbReference type="ARBA" id="ARBA00004613"/>
    </source>
</evidence>
<dbReference type="EMBL" id="VIEB01000245">
    <property type="protein sequence ID" value="TQD98977.1"/>
    <property type="molecule type" value="Genomic_DNA"/>
</dbReference>
<dbReference type="Pfam" id="PF00082">
    <property type="entry name" value="Peptidase_S8"/>
    <property type="match status" value="1"/>
</dbReference>
<evidence type="ECO:0000256" key="3">
    <source>
        <dbReference type="ARBA" id="ARBA00022670"/>
    </source>
</evidence>
<feature type="non-terminal residue" evidence="10">
    <location>
        <position position="1"/>
    </location>
</feature>
<proteinExistence type="inferred from homology"/>
<keyword evidence="6" id="KW-0720">Serine protease</keyword>
<evidence type="ECO:0000256" key="2">
    <source>
        <dbReference type="ARBA" id="ARBA00011073"/>
    </source>
</evidence>
<keyword evidence="3" id="KW-0645">Protease</keyword>
<evidence type="ECO:0000256" key="7">
    <source>
        <dbReference type="PROSITE-ProRule" id="PRU01240"/>
    </source>
</evidence>
<dbReference type="InterPro" id="IPR036852">
    <property type="entry name" value="Peptidase_S8/S53_dom_sf"/>
</dbReference>
<name>A0A540MJK4_MALBA</name>
<evidence type="ECO:0000259" key="9">
    <source>
        <dbReference type="Pfam" id="PF05922"/>
    </source>
</evidence>
<feature type="domain" description="Peptidase S8/S53" evidence="8">
    <location>
        <begin position="123"/>
        <end position="404"/>
    </location>
</feature>
<evidence type="ECO:0000259" key="8">
    <source>
        <dbReference type="Pfam" id="PF00082"/>
    </source>
</evidence>
<reference evidence="10 11" key="1">
    <citation type="journal article" date="2019" name="G3 (Bethesda)">
        <title>Sequencing of a Wild Apple (Malus baccata) Genome Unravels the Differences Between Cultivated and Wild Apple Species Regarding Disease Resistance and Cold Tolerance.</title>
        <authorList>
            <person name="Chen X."/>
        </authorList>
    </citation>
    <scope>NUCLEOTIDE SEQUENCE [LARGE SCALE GENOMIC DNA]</scope>
    <source>
        <strain evidence="11">cv. Shandingzi</strain>
        <tissue evidence="10">Leaves</tissue>
    </source>
</reference>
<comment type="caution">
    <text evidence="7">Lacks conserved residue(s) required for the propagation of feature annotation.</text>
</comment>